<dbReference type="SUPFAM" id="SSF50985">
    <property type="entry name" value="RCC1/BLIP-II"/>
    <property type="match status" value="1"/>
</dbReference>
<dbReference type="PANTHER" id="PTHR45982:SF1">
    <property type="entry name" value="REGULATOR OF CHROMOSOME CONDENSATION"/>
    <property type="match status" value="1"/>
</dbReference>
<comment type="caution">
    <text evidence="3">The sequence shown here is derived from an EMBL/GenBank/DDBJ whole genome shotgun (WGS) entry which is preliminary data.</text>
</comment>
<dbReference type="AlphaFoldDB" id="A0A4Y8IHM6"/>
<dbReference type="Proteomes" id="UP000297975">
    <property type="component" value="Unassembled WGS sequence"/>
</dbReference>
<keyword evidence="4" id="KW-1185">Reference proteome</keyword>
<name>A0A4Y8IHM6_9BACI</name>
<keyword evidence="1" id="KW-0732">Signal</keyword>
<dbReference type="InterPro" id="IPR012854">
    <property type="entry name" value="Cu_amine_oxidase-like_N"/>
</dbReference>
<dbReference type="Pfam" id="PF13540">
    <property type="entry name" value="RCC1_2"/>
    <property type="match status" value="1"/>
</dbReference>
<gene>
    <name evidence="3" type="ORF">E3U55_14180</name>
</gene>
<dbReference type="OrthoDB" id="27389at2"/>
<dbReference type="Gene3D" id="3.30.457.10">
    <property type="entry name" value="Copper amine oxidase-like, N-terminal domain"/>
    <property type="match status" value="1"/>
</dbReference>
<dbReference type="GO" id="GO:0005737">
    <property type="term" value="C:cytoplasm"/>
    <property type="evidence" value="ECO:0007669"/>
    <property type="project" value="TreeGrafter"/>
</dbReference>
<sequence length="589" mass="65662">MRKVSKKVFTVSLSLLMVIGGFGATNVFAGEWMDAVNGYEESEFDASEVLIETNKNRADGYFITQDGAMWGFGAEDIADTRWKHYYPERPRPPRGTVHPIYGNMKDMDDEIVLTKDGEVYVWAYIAGGDNYLRGEYDPDAYHPYWPMTKVPGLPENLVQVEHPGFAYIALAADGKVYGWGKNQAGVLLKGEDKDIYKKPIELNFPEPIDKIVVEGESRCFAISDSGSVYAWGGSDHLSYPDHDFYSSPYKVTFDGESDVKIVDVAAHHRRAYFVSDDGKVYVTGRHGHMLGLTKNDKILNLQKGTPIPNLNNVVDVAAGDHGAFALTEDGTIYSWGINEWGHLGRGIEDQDYKDGTPTPIEGIPAMESVDAHDLGILALDKEGNLWGWGRSTHTLVNGERYEGPFYSPHKIFDVKTVRQLYAEEFALQDGFDMEEVREHWGQNGVDQFMKYFKWEWINPGTNTQAIMTEFHEWMGGSTLDGGVIVNGRTLLPLRSIFEAVGAKVTWDNATKKVGATRGNITIGLQIDSTVATFNGASITLDTPPQIINSKTMVPVRFIAESVGADISWDQENRIVTIKLDGQELIIKIE</sequence>
<organism evidence="3 4">
    <name type="scientific">Filobacillus milosensis</name>
    <dbReference type="NCBI Taxonomy" id="94137"/>
    <lineage>
        <taxon>Bacteria</taxon>
        <taxon>Bacillati</taxon>
        <taxon>Bacillota</taxon>
        <taxon>Bacilli</taxon>
        <taxon>Bacillales</taxon>
        <taxon>Bacillaceae</taxon>
        <taxon>Filobacillus</taxon>
    </lineage>
</organism>
<dbReference type="InterPro" id="IPR036582">
    <property type="entry name" value="Mao_N_sf"/>
</dbReference>
<dbReference type="PROSITE" id="PS50012">
    <property type="entry name" value="RCC1_3"/>
    <property type="match status" value="3"/>
</dbReference>
<protein>
    <recommendedName>
        <fullName evidence="2">Copper amine oxidase-like N-terminal domain-containing protein</fullName>
    </recommendedName>
</protein>
<evidence type="ECO:0000313" key="3">
    <source>
        <dbReference type="EMBL" id="TFB14193.1"/>
    </source>
</evidence>
<dbReference type="Pfam" id="PF07833">
    <property type="entry name" value="Cu_amine_oxidN1"/>
    <property type="match status" value="1"/>
</dbReference>
<feature type="signal peptide" evidence="1">
    <location>
        <begin position="1"/>
        <end position="29"/>
    </location>
</feature>
<evidence type="ECO:0000259" key="2">
    <source>
        <dbReference type="Pfam" id="PF07833"/>
    </source>
</evidence>
<dbReference type="InterPro" id="IPR051553">
    <property type="entry name" value="Ran_GTPase-activating"/>
</dbReference>
<reference evidence="3 4" key="1">
    <citation type="submission" date="2019-03" db="EMBL/GenBank/DDBJ databases">
        <authorList>
            <person name="He R.-H."/>
        </authorList>
    </citation>
    <scope>NUCLEOTIDE SEQUENCE [LARGE SCALE GENOMIC DNA]</scope>
    <source>
        <strain evidence="4">SH 714</strain>
    </source>
</reference>
<feature type="chain" id="PRO_5021500379" description="Copper amine oxidase-like N-terminal domain-containing protein" evidence="1">
    <location>
        <begin position="30"/>
        <end position="589"/>
    </location>
</feature>
<evidence type="ECO:0000313" key="4">
    <source>
        <dbReference type="Proteomes" id="UP000297975"/>
    </source>
</evidence>
<accession>A0A4Y8IHM6</accession>
<dbReference type="InterPro" id="IPR009091">
    <property type="entry name" value="RCC1/BLIP-II"/>
</dbReference>
<dbReference type="SUPFAM" id="SSF55383">
    <property type="entry name" value="Copper amine oxidase, domain N"/>
    <property type="match status" value="1"/>
</dbReference>
<dbReference type="PANTHER" id="PTHR45982">
    <property type="entry name" value="REGULATOR OF CHROMOSOME CONDENSATION"/>
    <property type="match status" value="1"/>
</dbReference>
<dbReference type="EMBL" id="SOPW01000018">
    <property type="protein sequence ID" value="TFB14193.1"/>
    <property type="molecule type" value="Genomic_DNA"/>
</dbReference>
<evidence type="ECO:0000256" key="1">
    <source>
        <dbReference type="SAM" id="SignalP"/>
    </source>
</evidence>
<dbReference type="InterPro" id="IPR000408">
    <property type="entry name" value="Reg_chr_condens"/>
</dbReference>
<proteinExistence type="predicted"/>
<dbReference type="Gene3D" id="2.130.10.30">
    <property type="entry name" value="Regulator of chromosome condensation 1/beta-lactamase-inhibitor protein II"/>
    <property type="match status" value="1"/>
</dbReference>
<dbReference type="RefSeq" id="WP_134341138.1">
    <property type="nucleotide sequence ID" value="NZ_SOPW01000018.1"/>
</dbReference>
<feature type="domain" description="Copper amine oxidase-like N-terminal" evidence="2">
    <location>
        <begin position="483"/>
        <end position="577"/>
    </location>
</feature>
<dbReference type="GO" id="GO:0005085">
    <property type="term" value="F:guanyl-nucleotide exchange factor activity"/>
    <property type="evidence" value="ECO:0007669"/>
    <property type="project" value="TreeGrafter"/>
</dbReference>